<comment type="caution">
    <text evidence="3">The sequence shown here is derived from an EMBL/GenBank/DDBJ whole genome shotgun (WGS) entry which is preliminary data.</text>
</comment>
<name>A0ABV4QYR5_9ACTN</name>
<organism evidence="3 4">
    <name type="scientific">Actinomadura chokoriensis</name>
    <dbReference type="NCBI Taxonomy" id="454156"/>
    <lineage>
        <taxon>Bacteria</taxon>
        <taxon>Bacillati</taxon>
        <taxon>Actinomycetota</taxon>
        <taxon>Actinomycetes</taxon>
        <taxon>Streptosporangiales</taxon>
        <taxon>Thermomonosporaceae</taxon>
        <taxon>Actinomadura</taxon>
    </lineage>
</organism>
<sequence length="276" mass="28278">MPVLLRIAAIAGFAFAGWFALSALSDSAYAAEQPSHAAPAEGPGALRHLTSAPGLRTVTEGVREVGDDPVRYVRSRQHDLLADKQLPTGKHLLAGKHLLTDRGLLAGEDRVIGQVRELAGDTGVPHVRIPDLGPERPVIGDLVHPVNDARPGQETAAPERLEEQHEAGATGKAESKDKASGARHTAVAPVSVADQKAGDCTRCGGDDRAPAHGPVPPGQDAPKGGGGSAGGHQIVPVADLPSRRSPAAPTAVDASTFRRTALTDVAAPGGPSVVPD</sequence>
<feature type="region of interest" description="Disordered" evidence="1">
    <location>
        <begin position="144"/>
        <end position="255"/>
    </location>
</feature>
<accession>A0ABV4QYR5</accession>
<keyword evidence="2" id="KW-0732">Signal</keyword>
<reference evidence="3 4" key="1">
    <citation type="submission" date="2023-11" db="EMBL/GenBank/DDBJ databases">
        <title>Actinomadura monticuli sp. nov., isolated from volcanic ash.</title>
        <authorList>
            <person name="Lee S.D."/>
            <person name="Yang H."/>
            <person name="Kim I.S."/>
        </authorList>
    </citation>
    <scope>NUCLEOTIDE SEQUENCE [LARGE SCALE GENOMIC DNA]</scope>
    <source>
        <strain evidence="3 4">DSM 45346</strain>
    </source>
</reference>
<evidence type="ECO:0000256" key="2">
    <source>
        <dbReference type="SAM" id="SignalP"/>
    </source>
</evidence>
<evidence type="ECO:0000313" key="3">
    <source>
        <dbReference type="EMBL" id="MFA1554367.1"/>
    </source>
</evidence>
<feature type="compositionally biased region" description="Basic and acidic residues" evidence="1">
    <location>
        <begin position="196"/>
        <end position="210"/>
    </location>
</feature>
<protein>
    <recommendedName>
        <fullName evidence="5">Secreted protein</fullName>
    </recommendedName>
</protein>
<feature type="compositionally biased region" description="Basic and acidic residues" evidence="1">
    <location>
        <begin position="157"/>
        <end position="166"/>
    </location>
</feature>
<evidence type="ECO:0000256" key="1">
    <source>
        <dbReference type="SAM" id="MobiDB-lite"/>
    </source>
</evidence>
<gene>
    <name evidence="3" type="ORF">SM436_11785</name>
</gene>
<proteinExistence type="predicted"/>
<evidence type="ECO:0008006" key="5">
    <source>
        <dbReference type="Google" id="ProtNLM"/>
    </source>
</evidence>
<dbReference type="EMBL" id="JAXCEH010000005">
    <property type="protein sequence ID" value="MFA1554367.1"/>
    <property type="molecule type" value="Genomic_DNA"/>
</dbReference>
<evidence type="ECO:0000313" key="4">
    <source>
        <dbReference type="Proteomes" id="UP001569904"/>
    </source>
</evidence>
<dbReference type="RefSeq" id="WP_371940759.1">
    <property type="nucleotide sequence ID" value="NZ_JAXCEH010000005.1"/>
</dbReference>
<feature type="chain" id="PRO_5045415321" description="Secreted protein" evidence="2">
    <location>
        <begin position="31"/>
        <end position="276"/>
    </location>
</feature>
<feature type="signal peptide" evidence="2">
    <location>
        <begin position="1"/>
        <end position="30"/>
    </location>
</feature>
<dbReference type="Proteomes" id="UP001569904">
    <property type="component" value="Unassembled WGS sequence"/>
</dbReference>
<keyword evidence="4" id="KW-1185">Reference proteome</keyword>